<gene>
    <name evidence="5" type="ORF">H9945_06810</name>
</gene>
<dbReference type="InterPro" id="IPR018197">
    <property type="entry name" value="Glycerate_kinase_RE-like"/>
</dbReference>
<dbReference type="AlphaFoldDB" id="A0A9D2M7B1"/>
<dbReference type="SUPFAM" id="SSF110738">
    <property type="entry name" value="Glycerate kinase I"/>
    <property type="match status" value="1"/>
</dbReference>
<dbReference type="Gene3D" id="3.90.1510.10">
    <property type="entry name" value="Glycerate kinase, domain 2"/>
    <property type="match status" value="1"/>
</dbReference>
<dbReference type="Proteomes" id="UP000886803">
    <property type="component" value="Unassembled WGS sequence"/>
</dbReference>
<evidence type="ECO:0000256" key="4">
    <source>
        <dbReference type="PIRNR" id="PIRNR006078"/>
    </source>
</evidence>
<sequence>MNKILIIPDSFKGTMSSREVGRILEEEARACWPEAAVTRVEVADGGEGTVDAFLAVLPGEKRRCRVHGPFGEWVDAAYGRMGETAVIEMAAAAGLPLAAGRPGAGQASTYGVGELLADAVAHGARRIVLGLGGSATNDGGAGAAAALGVRFYRANGEAFVPVGDTLAEIARIDAAPARQALRGVTVTAICDIDNPLCGPQGAAAVFAPQKGAAPADLPRLDAGLRHLAEVAGPEAGLDLLALPGGGAAGGLGAGAAAFFGARLQSGIETVLDTVGFDRMLEGCSLVLTGEGRIDGQSARGKVVAGVAARARAKGVPVVVIAGDIGEGAEQLLGQGVCAMFSINRVAQPFSVLRRRAPQDLRATAANLFRYARLAETLPR</sequence>
<evidence type="ECO:0000313" key="5">
    <source>
        <dbReference type="EMBL" id="HJB42193.1"/>
    </source>
</evidence>
<protein>
    <submittedName>
        <fullName evidence="5">Glycerate kinase</fullName>
    </submittedName>
</protein>
<dbReference type="NCBIfam" id="TIGR00045">
    <property type="entry name" value="glycerate kinase"/>
    <property type="match status" value="1"/>
</dbReference>
<keyword evidence="3 4" id="KW-0418">Kinase</keyword>
<dbReference type="GO" id="GO:0008887">
    <property type="term" value="F:glycerate kinase activity"/>
    <property type="evidence" value="ECO:0007669"/>
    <property type="project" value="UniProtKB-UniRule"/>
</dbReference>
<proteinExistence type="inferred from homology"/>
<evidence type="ECO:0000256" key="2">
    <source>
        <dbReference type="ARBA" id="ARBA00022679"/>
    </source>
</evidence>
<dbReference type="GO" id="GO:0031388">
    <property type="term" value="P:organic acid phosphorylation"/>
    <property type="evidence" value="ECO:0007669"/>
    <property type="project" value="UniProtKB-UniRule"/>
</dbReference>
<evidence type="ECO:0000313" key="6">
    <source>
        <dbReference type="Proteomes" id="UP000886803"/>
    </source>
</evidence>
<dbReference type="InterPro" id="IPR004381">
    <property type="entry name" value="Glycerate_kinase"/>
</dbReference>
<organism evidence="5 6">
    <name type="scientific">Candidatus Gemmiger avicola</name>
    <dbReference type="NCBI Taxonomy" id="2838605"/>
    <lineage>
        <taxon>Bacteria</taxon>
        <taxon>Bacillati</taxon>
        <taxon>Bacillota</taxon>
        <taxon>Clostridia</taxon>
        <taxon>Eubacteriales</taxon>
        <taxon>Gemmiger</taxon>
    </lineage>
</organism>
<evidence type="ECO:0000256" key="3">
    <source>
        <dbReference type="ARBA" id="ARBA00022777"/>
    </source>
</evidence>
<dbReference type="PIRSF" id="PIRSF006078">
    <property type="entry name" value="GlxK"/>
    <property type="match status" value="1"/>
</dbReference>
<comment type="caution">
    <text evidence="5">The sequence shown here is derived from an EMBL/GenBank/DDBJ whole genome shotgun (WGS) entry which is preliminary data.</text>
</comment>
<dbReference type="PANTHER" id="PTHR21599:SF0">
    <property type="entry name" value="GLYCERATE KINASE"/>
    <property type="match status" value="1"/>
</dbReference>
<dbReference type="PANTHER" id="PTHR21599">
    <property type="entry name" value="GLYCERATE KINASE"/>
    <property type="match status" value="1"/>
</dbReference>
<keyword evidence="2 4" id="KW-0808">Transferase</keyword>
<dbReference type="InterPro" id="IPR036129">
    <property type="entry name" value="Glycerate_kinase_sf"/>
</dbReference>
<reference evidence="5" key="2">
    <citation type="submission" date="2021-04" db="EMBL/GenBank/DDBJ databases">
        <authorList>
            <person name="Gilroy R."/>
        </authorList>
    </citation>
    <scope>NUCLEOTIDE SEQUENCE</scope>
    <source>
        <strain evidence="5">ChiBcec8-13705</strain>
    </source>
</reference>
<dbReference type="Pfam" id="PF02595">
    <property type="entry name" value="Gly_kinase"/>
    <property type="match status" value="1"/>
</dbReference>
<dbReference type="EMBL" id="DWYG01000114">
    <property type="protein sequence ID" value="HJB42193.1"/>
    <property type="molecule type" value="Genomic_DNA"/>
</dbReference>
<comment type="similarity">
    <text evidence="1 4">Belongs to the glycerate kinase type-1 family.</text>
</comment>
<reference evidence="5" key="1">
    <citation type="journal article" date="2021" name="PeerJ">
        <title>Extensive microbial diversity within the chicken gut microbiome revealed by metagenomics and culture.</title>
        <authorList>
            <person name="Gilroy R."/>
            <person name="Ravi A."/>
            <person name="Getino M."/>
            <person name="Pursley I."/>
            <person name="Horton D.L."/>
            <person name="Alikhan N.F."/>
            <person name="Baker D."/>
            <person name="Gharbi K."/>
            <person name="Hall N."/>
            <person name="Watson M."/>
            <person name="Adriaenssens E.M."/>
            <person name="Foster-Nyarko E."/>
            <person name="Jarju S."/>
            <person name="Secka A."/>
            <person name="Antonio M."/>
            <person name="Oren A."/>
            <person name="Chaudhuri R.R."/>
            <person name="La Ragione R."/>
            <person name="Hildebrand F."/>
            <person name="Pallen M.J."/>
        </authorList>
    </citation>
    <scope>NUCLEOTIDE SEQUENCE</scope>
    <source>
        <strain evidence="5">ChiBcec8-13705</strain>
    </source>
</reference>
<name>A0A9D2M7B1_9FIRM</name>
<accession>A0A9D2M7B1</accession>
<evidence type="ECO:0000256" key="1">
    <source>
        <dbReference type="ARBA" id="ARBA00006284"/>
    </source>
</evidence>
<dbReference type="Gene3D" id="3.40.50.10350">
    <property type="entry name" value="Glycerate kinase, domain 1"/>
    <property type="match status" value="1"/>
</dbReference>
<dbReference type="InterPro" id="IPR018193">
    <property type="entry name" value="Glyc_kinase_flavodox-like_fold"/>
</dbReference>